<name>A0ABV0J5W6_9CYAN</name>
<evidence type="ECO:0000313" key="3">
    <source>
        <dbReference type="Proteomes" id="UP001464891"/>
    </source>
</evidence>
<dbReference type="EMBL" id="JAMPKM010000004">
    <property type="protein sequence ID" value="MEP0817168.1"/>
    <property type="molecule type" value="Genomic_DNA"/>
</dbReference>
<dbReference type="RefSeq" id="WP_190437900.1">
    <property type="nucleotide sequence ID" value="NZ_JAMPKM010000004.1"/>
</dbReference>
<feature type="transmembrane region" description="Helical" evidence="1">
    <location>
        <begin position="104"/>
        <end position="120"/>
    </location>
</feature>
<keyword evidence="1" id="KW-1133">Transmembrane helix</keyword>
<reference evidence="2 3" key="1">
    <citation type="submission" date="2022-04" db="EMBL/GenBank/DDBJ databases">
        <title>Positive selection, recombination, and allopatry shape intraspecific diversity of widespread and dominant cyanobacteria.</title>
        <authorList>
            <person name="Wei J."/>
            <person name="Shu W."/>
            <person name="Hu C."/>
        </authorList>
    </citation>
    <scope>NUCLEOTIDE SEQUENCE [LARGE SCALE GENOMIC DNA]</scope>
    <source>
        <strain evidence="2 3">GB2-A4</strain>
    </source>
</reference>
<keyword evidence="1" id="KW-0812">Transmembrane</keyword>
<keyword evidence="1" id="KW-0472">Membrane</keyword>
<proteinExistence type="predicted"/>
<organism evidence="2 3">
    <name type="scientific">Trichocoleus desertorum GB2-A4</name>
    <dbReference type="NCBI Taxonomy" id="2933944"/>
    <lineage>
        <taxon>Bacteria</taxon>
        <taxon>Bacillati</taxon>
        <taxon>Cyanobacteriota</taxon>
        <taxon>Cyanophyceae</taxon>
        <taxon>Leptolyngbyales</taxon>
        <taxon>Trichocoleusaceae</taxon>
        <taxon>Trichocoleus</taxon>
    </lineage>
</organism>
<evidence type="ECO:0000313" key="2">
    <source>
        <dbReference type="EMBL" id="MEP0817168.1"/>
    </source>
</evidence>
<accession>A0ABV0J5W6</accession>
<protein>
    <submittedName>
        <fullName evidence="2">Zinc ribbon domain-containing protein</fullName>
    </submittedName>
</protein>
<comment type="caution">
    <text evidence="2">The sequence shown here is derived from an EMBL/GenBank/DDBJ whole genome shotgun (WGS) entry which is preliminary data.</text>
</comment>
<dbReference type="Proteomes" id="UP001464891">
    <property type="component" value="Unassembled WGS sequence"/>
</dbReference>
<keyword evidence="3" id="KW-1185">Reference proteome</keyword>
<sequence length="121" mass="13492">MPECPRCHQTVSSQAITCPQCHLALKAHGHPGIPLYRADEATYLCDTCTYHDDDTCNFPQRPYAKECTLYQDRAQSYANLSASKSYTNQTSGLSQLKTWIKRNAGWLALIGLVVISLLLSL</sequence>
<gene>
    <name evidence="2" type="ORF">NC998_08670</name>
</gene>
<evidence type="ECO:0000256" key="1">
    <source>
        <dbReference type="SAM" id="Phobius"/>
    </source>
</evidence>